<dbReference type="RefSeq" id="XP_039132760.1">
    <property type="nucleotide sequence ID" value="XM_039276826.1"/>
</dbReference>
<evidence type="ECO:0000313" key="2">
    <source>
        <dbReference type="Proteomes" id="UP001515500"/>
    </source>
</evidence>
<protein>
    <submittedName>
        <fullName evidence="3 4">Uncharacterized protein LOC120269492</fullName>
    </submittedName>
</protein>
<reference evidence="3 4" key="1">
    <citation type="submission" date="2025-04" db="UniProtKB">
        <authorList>
            <consortium name="RefSeq"/>
        </authorList>
    </citation>
    <scope>IDENTIFICATION</scope>
</reference>
<dbReference type="GO" id="GO:0005829">
    <property type="term" value="C:cytosol"/>
    <property type="evidence" value="ECO:0007669"/>
    <property type="project" value="EnsemblPlants"/>
</dbReference>
<proteinExistence type="predicted"/>
<dbReference type="GO" id="GO:0009941">
    <property type="term" value="C:chloroplast envelope"/>
    <property type="evidence" value="ECO:0007669"/>
    <property type="project" value="EnsemblPlants"/>
</dbReference>
<dbReference type="RefSeq" id="XP_039132759.1">
    <property type="nucleotide sequence ID" value="XM_039276825.1"/>
</dbReference>
<dbReference type="PANTHER" id="PTHR35286:SF1">
    <property type="entry name" value="EXPRESSED PROTEIN"/>
    <property type="match status" value="1"/>
</dbReference>
<accession>A0AB40BZ85</accession>
<feature type="compositionally biased region" description="Low complexity" evidence="1">
    <location>
        <begin position="202"/>
        <end position="213"/>
    </location>
</feature>
<name>A0AB40BZ85_DIOCR</name>
<organism evidence="2 4">
    <name type="scientific">Dioscorea cayennensis subsp. rotundata</name>
    <name type="common">White Guinea yam</name>
    <name type="synonym">Dioscorea rotundata</name>
    <dbReference type="NCBI Taxonomy" id="55577"/>
    <lineage>
        <taxon>Eukaryota</taxon>
        <taxon>Viridiplantae</taxon>
        <taxon>Streptophyta</taxon>
        <taxon>Embryophyta</taxon>
        <taxon>Tracheophyta</taxon>
        <taxon>Spermatophyta</taxon>
        <taxon>Magnoliopsida</taxon>
        <taxon>Liliopsida</taxon>
        <taxon>Dioscoreales</taxon>
        <taxon>Dioscoreaceae</taxon>
        <taxon>Dioscorea</taxon>
    </lineage>
</organism>
<dbReference type="Proteomes" id="UP001515500">
    <property type="component" value="Chromosome 9"/>
</dbReference>
<dbReference type="PANTHER" id="PTHR35286">
    <property type="entry name" value="EXPRESSED PROTEIN"/>
    <property type="match status" value="1"/>
</dbReference>
<feature type="region of interest" description="Disordered" evidence="1">
    <location>
        <begin position="159"/>
        <end position="180"/>
    </location>
</feature>
<dbReference type="GeneID" id="120269492"/>
<keyword evidence="2" id="KW-1185">Reference proteome</keyword>
<gene>
    <name evidence="3 4 5" type="primary">LOC120269492</name>
</gene>
<feature type="compositionally biased region" description="Basic and acidic residues" evidence="1">
    <location>
        <begin position="159"/>
        <end position="168"/>
    </location>
</feature>
<feature type="region of interest" description="Disordered" evidence="1">
    <location>
        <begin position="194"/>
        <end position="213"/>
    </location>
</feature>
<dbReference type="AlphaFoldDB" id="A0AB40BZ85"/>
<evidence type="ECO:0000313" key="5">
    <source>
        <dbReference type="RefSeq" id="XP_039132761.1"/>
    </source>
</evidence>
<sequence length="213" mass="23880">MASNPFGTSSPSSFDPLLLPSLLSRLQLRPPLPSRSPLDDLLLQSLSTVDHHPDLDEDNDDLSLTGDEEKRRRLLAREVARLEREVIRIIQSGDSDRLLKPNSGRSVAIGDHNICVAARDEPGSEYRVWEWHGHIMFFDHENGFDAEYIYGNYFERLPERKGGRNQPKDDEEEETKLGGLRDLIGDSMSSVMNGGGRVIHRNSLSASSSNSNN</sequence>
<evidence type="ECO:0000313" key="4">
    <source>
        <dbReference type="RefSeq" id="XP_039132760.1"/>
    </source>
</evidence>
<evidence type="ECO:0000313" key="3">
    <source>
        <dbReference type="RefSeq" id="XP_039132759.1"/>
    </source>
</evidence>
<evidence type="ECO:0000256" key="1">
    <source>
        <dbReference type="SAM" id="MobiDB-lite"/>
    </source>
</evidence>
<dbReference type="RefSeq" id="XP_039132761.1">
    <property type="nucleotide sequence ID" value="XM_039276827.1"/>
</dbReference>